<evidence type="ECO:0000313" key="3">
    <source>
        <dbReference type="WBParaSite" id="SVE_0739000.1"/>
    </source>
</evidence>
<sequence length="575" mass="67249">MVHERRNRCSNDSMRRTPIILIFFLYVFIFSSLFENVTSIPHRSHEPWSMILCKFKDTKNITPKTREWYEEWFAGDNPDSIKNYFKWLSNGNYDISGSNVVGWYDLPWTINEVLYISQHDTELQNSDEKSFAFYDKVKQLCIEEAERRGNILFNQKITVINVGSTALYGKKYGVLLTPSLMFSSVLTHEMVHSFFIGHSYSDRNVKIFPFSQPGEYDDRYDLMSTANAYMHKSRFGMSGPGLNGPHLDYLGWLPMDRMLYFGKDGRQNYTIRLSSLSISFEKTHGWLYVMIPYDRDDSNLVYTVELKTPSYFDKGIGQPSVLIHRIQKTGNFYYSVLISQGIDFYELTEGTEWVTFIGSDSSGKFQWIKVSVKKIYNFDADVSITSTFDPRVCRIDEEITFINLKENEPNDGNSNHINTLPYCKPKRKNLRQSIDELVKKHQKRKNFFNHLQTFGLNACKEGKVWRSIDDYDYVCVDTRRKEDVRFTQEIANNNNNFDYNDITTNNESLINSKNDKRVKKSTQPCRQPLVERKAFLNDNFCVSALEHKRIAQENKNAHRYLRNYAFFNGADTVGP</sequence>
<keyword evidence="1" id="KW-0472">Membrane</keyword>
<dbReference type="Proteomes" id="UP000035680">
    <property type="component" value="Unassembled WGS sequence"/>
</dbReference>
<reference evidence="3" key="2">
    <citation type="submission" date="2015-08" db="UniProtKB">
        <authorList>
            <consortium name="WormBaseParasite"/>
        </authorList>
    </citation>
    <scope>IDENTIFICATION</scope>
</reference>
<name>A0A0K0FEV1_STRVS</name>
<dbReference type="AlphaFoldDB" id="A0A0K0FEV1"/>
<accession>A0A0K0FEV1</accession>
<keyword evidence="1" id="KW-1133">Transmembrane helix</keyword>
<evidence type="ECO:0000313" key="2">
    <source>
        <dbReference type="Proteomes" id="UP000035680"/>
    </source>
</evidence>
<proteinExistence type="predicted"/>
<reference evidence="2" key="1">
    <citation type="submission" date="2014-07" db="EMBL/GenBank/DDBJ databases">
        <authorList>
            <person name="Martin A.A"/>
            <person name="De Silva N."/>
        </authorList>
    </citation>
    <scope>NUCLEOTIDE SEQUENCE</scope>
</reference>
<keyword evidence="2" id="KW-1185">Reference proteome</keyword>
<feature type="transmembrane region" description="Helical" evidence="1">
    <location>
        <begin position="16"/>
        <end position="34"/>
    </location>
</feature>
<organism evidence="2 3">
    <name type="scientific">Strongyloides venezuelensis</name>
    <name type="common">Threadworm</name>
    <dbReference type="NCBI Taxonomy" id="75913"/>
    <lineage>
        <taxon>Eukaryota</taxon>
        <taxon>Metazoa</taxon>
        <taxon>Ecdysozoa</taxon>
        <taxon>Nematoda</taxon>
        <taxon>Chromadorea</taxon>
        <taxon>Rhabditida</taxon>
        <taxon>Tylenchina</taxon>
        <taxon>Panagrolaimomorpha</taxon>
        <taxon>Strongyloidoidea</taxon>
        <taxon>Strongyloididae</taxon>
        <taxon>Strongyloides</taxon>
    </lineage>
</organism>
<dbReference type="WBParaSite" id="SVE_0739000.1">
    <property type="protein sequence ID" value="SVE_0739000.1"/>
    <property type="gene ID" value="SVE_0739000"/>
</dbReference>
<evidence type="ECO:0000256" key="1">
    <source>
        <dbReference type="SAM" id="Phobius"/>
    </source>
</evidence>
<protein>
    <submittedName>
        <fullName evidence="3">Peptidase_M1 domain-containing protein</fullName>
    </submittedName>
</protein>
<keyword evidence="1" id="KW-0812">Transmembrane</keyword>
<dbReference type="STRING" id="75913.A0A0K0FEV1"/>